<dbReference type="Pfam" id="PF11706">
    <property type="entry name" value="zf-CGNR"/>
    <property type="match status" value="1"/>
</dbReference>
<dbReference type="EMBL" id="CP001826">
    <property type="protein sequence ID" value="ACZ42827.1"/>
    <property type="molecule type" value="Genomic_DNA"/>
</dbReference>
<evidence type="ECO:0000259" key="1">
    <source>
        <dbReference type="Pfam" id="PF11706"/>
    </source>
</evidence>
<dbReference type="InterPro" id="IPR021005">
    <property type="entry name" value="Znf_CGNR"/>
</dbReference>
<organism evidence="2 3">
    <name type="scientific">Thermobaculum terrenum (strain ATCC BAA-798 / CCMEE 7001 / YNP1)</name>
    <dbReference type="NCBI Taxonomy" id="525904"/>
    <lineage>
        <taxon>Bacteria</taxon>
        <taxon>Bacillati</taxon>
        <taxon>Chloroflexota</taxon>
        <taxon>Chloroflexia</taxon>
        <taxon>Candidatus Thermobaculales</taxon>
        <taxon>Candidatus Thermobaculaceae</taxon>
        <taxon>Thermobaculum</taxon>
    </lineage>
</organism>
<feature type="domain" description="Zinc finger CGNR" evidence="1">
    <location>
        <begin position="136"/>
        <end position="179"/>
    </location>
</feature>
<dbReference type="Gene3D" id="1.10.3300.10">
    <property type="entry name" value="Jann2411-like domain"/>
    <property type="match status" value="1"/>
</dbReference>
<dbReference type="SUPFAM" id="SSF160904">
    <property type="entry name" value="Jann2411-like"/>
    <property type="match status" value="1"/>
</dbReference>
<dbReference type="Proteomes" id="UP000000323">
    <property type="component" value="Chromosome 2"/>
</dbReference>
<dbReference type="InterPro" id="IPR023286">
    <property type="entry name" value="ABATE_dom_sf"/>
</dbReference>
<dbReference type="AlphaFoldDB" id="D1CGF6"/>
<evidence type="ECO:0000313" key="3">
    <source>
        <dbReference type="Proteomes" id="UP000000323"/>
    </source>
</evidence>
<gene>
    <name evidence="2" type="ordered locus">Tter_1921</name>
</gene>
<accession>D1CGF6</accession>
<proteinExistence type="predicted"/>
<dbReference type="STRING" id="525904.Tter_1921"/>
<sequence>MHDQGAPGDLELVRAFVNTLDMEDGREELTDPRSLRDWLEAHGLLHGDAELGEDDLRAALTFRECLRDLLAANNCHPLPADTVGKLNQLVGAIRVAFRFDPDGGLDLEPCSSGVYEALGHMLAIIYAAMLEGTWQRLKVCRDEGCQWAFYDHSKNRSGTWCTMQVCGSRNKARNYRSRKRAQATAR</sequence>
<reference evidence="3" key="1">
    <citation type="journal article" date="2010" name="Stand. Genomic Sci.">
        <title>Complete genome sequence of 'Thermobaculum terrenum' type strain (YNP1).</title>
        <authorList>
            <person name="Kiss H."/>
            <person name="Cleland D."/>
            <person name="Lapidus A."/>
            <person name="Lucas S."/>
            <person name="Glavina Del Rio T."/>
            <person name="Nolan M."/>
            <person name="Tice H."/>
            <person name="Han C."/>
            <person name="Goodwin L."/>
            <person name="Pitluck S."/>
            <person name="Liolios K."/>
            <person name="Ivanova N."/>
            <person name="Mavromatis K."/>
            <person name="Ovchinnikova G."/>
            <person name="Pati A."/>
            <person name="Chen A."/>
            <person name="Palaniappan K."/>
            <person name="Land M."/>
            <person name="Hauser L."/>
            <person name="Chang Y."/>
            <person name="Jeffries C."/>
            <person name="Lu M."/>
            <person name="Brettin T."/>
            <person name="Detter J."/>
            <person name="Goker M."/>
            <person name="Tindall B."/>
            <person name="Beck B."/>
            <person name="McDermott T."/>
            <person name="Woyke T."/>
            <person name="Bristow J."/>
            <person name="Eisen J."/>
            <person name="Markowitz V."/>
            <person name="Hugenholtz P."/>
            <person name="Kyrpides N."/>
            <person name="Klenk H."/>
            <person name="Cheng J."/>
        </authorList>
    </citation>
    <scope>NUCLEOTIDE SEQUENCE [LARGE SCALE GENOMIC DNA]</scope>
    <source>
        <strain evidence="3">ATCC BAA-798 / YNP1</strain>
    </source>
</reference>
<dbReference type="KEGG" id="ttr:Tter_1921"/>
<dbReference type="eggNOG" id="COG5516">
    <property type="taxonomic scope" value="Bacteria"/>
</dbReference>
<dbReference type="Pfam" id="PF07336">
    <property type="entry name" value="ABATE"/>
    <property type="match status" value="1"/>
</dbReference>
<dbReference type="InterPro" id="IPR010852">
    <property type="entry name" value="ABATE"/>
</dbReference>
<dbReference type="RefSeq" id="WP_012875858.1">
    <property type="nucleotide sequence ID" value="NC_013526.1"/>
</dbReference>
<dbReference type="PANTHER" id="PTHR35525:SF3">
    <property type="entry name" value="BLL6575 PROTEIN"/>
    <property type="match status" value="1"/>
</dbReference>
<protein>
    <recommendedName>
        <fullName evidence="1">Zinc finger CGNR domain-containing protein</fullName>
    </recommendedName>
</protein>
<dbReference type="HOGENOM" id="CLU_087298_0_0_0"/>
<dbReference type="PANTHER" id="PTHR35525">
    <property type="entry name" value="BLL6575 PROTEIN"/>
    <property type="match status" value="1"/>
</dbReference>
<evidence type="ECO:0000313" key="2">
    <source>
        <dbReference type="EMBL" id="ACZ42827.1"/>
    </source>
</evidence>
<name>D1CGF6_THET1</name>
<keyword evidence="3" id="KW-1185">Reference proteome</keyword>